<evidence type="ECO:0000256" key="1">
    <source>
        <dbReference type="SAM" id="SignalP"/>
    </source>
</evidence>
<gene>
    <name evidence="2" type="ORF">J8273_4216</name>
</gene>
<sequence length="1027" mass="110440">MKLSFLALFLSFFVACTFAQQTYDPAVNAINVDHISSAVEKVLTFFGSHVDPSDIKTCVGDLNDVYNEFNTFSETWQAKDYPTAVTDLAEVFSGLSTAISGCHLSEVDEIFSLVSAVLKTASVDAKEGVHLYIAGKDAYEVILKLEQDWRSEDVAAFAADFSTLTGFLLQMVECTNKTCQQAQTVLKTLNKIVQETAATEAEVEACLADGVTIYKQFETFSASWKKQDYVNAAKDLATAFDEIATGISDCDLGDLDQVFTQFAALLKTASVDVNKGVELYIDGQNIAHTLEDLYNDWEATNVDAIAQDVANLVGYLLPLIKCSSTACQTAAGVLRVLDFVAKDLTPCVGDIEKAGTQLHNAAALWDRSQYQEAVSAFGTGLRTLGNAAHDCGFIDLSKLIVTEAQQIFGADISVLSRDVKVVVDDVDIADHIYDAVKALDGHDYVKFGTLCGTIVAELRASSCTSEACIVIEGILEGANIFFPDLSKCSKDLEDGYDDIKTGFTTITGGHITTGIQDVATGLDKLGAAVQDCELPELAQLIQTEASHLTKADVSGIGKYAKIIVKGVDIYDDVYKASEDLANHDFAGAGLAIGDFLSQIRGASCTSEGCQLVVGLLQALNIVLPDLETCESDFDSAFNAFEDGIASAKAGHWSRTIDDFGNGLHEISQGVSACHLTQLAELFDQEASHIKGSKVSEAEGVIKILVGGLDLFDDIDDAYKSYEKGDITDMGKNIGNVVSALRSIGCTSRGCKFAEGILSAVGEAIVDFAPCASTLEQAMTAFEQGVKYIEEEKWDAALKSFNLGLEDVASATKTCLIPHLEDDLNNFAKLFKLGKTEGVSGDLKLLVAGINIFEDLQSAAANFKNGDYAAFGQTLGSIMSVIKSDLDTNCDNDEWCLLLQGAVQGLNLILPNVHQCKHDGQTVWNDLVEAYDAHKSHNYKDAVKDIAHAMDEFKALVGDCQLEELADLILQLVGDLTGASVSWWEKLVKIVIHGIDIADDVIDLVEDVESSNVFGSGIDIAKLIKILL</sequence>
<name>A0A8J6BCG7_9EUKA</name>
<comment type="caution">
    <text evidence="2">The sequence shown here is derived from an EMBL/GenBank/DDBJ whole genome shotgun (WGS) entry which is preliminary data.</text>
</comment>
<dbReference type="AlphaFoldDB" id="A0A8J6BCG7"/>
<proteinExistence type="predicted"/>
<dbReference type="EMBL" id="JAHDYR010000015">
    <property type="protein sequence ID" value="KAG9394542.1"/>
    <property type="molecule type" value="Genomic_DNA"/>
</dbReference>
<evidence type="ECO:0000313" key="3">
    <source>
        <dbReference type="Proteomes" id="UP000717585"/>
    </source>
</evidence>
<feature type="chain" id="PRO_5035190388" evidence="1">
    <location>
        <begin position="20"/>
        <end position="1027"/>
    </location>
</feature>
<dbReference type="OrthoDB" id="188230at2759"/>
<evidence type="ECO:0000313" key="2">
    <source>
        <dbReference type="EMBL" id="KAG9394542.1"/>
    </source>
</evidence>
<keyword evidence="3" id="KW-1185">Reference proteome</keyword>
<reference evidence="2" key="1">
    <citation type="submission" date="2021-05" db="EMBL/GenBank/DDBJ databases">
        <title>A free-living protist that lacks canonical eukaryotic 1 DNA replication and segregation systems.</title>
        <authorList>
            <person name="Salas-Leiva D.E."/>
            <person name="Tromer E.C."/>
            <person name="Curtis B.A."/>
            <person name="Jerlstrom-Hultqvist J."/>
            <person name="Kolisko M."/>
            <person name="Yi Z."/>
            <person name="Salas-Leiva J.S."/>
            <person name="Gallot-Lavallee L."/>
            <person name="Kops G.J.P.L."/>
            <person name="Archibald J.M."/>
            <person name="Simpson A.G.B."/>
            <person name="Roger A.J."/>
        </authorList>
    </citation>
    <scope>NUCLEOTIDE SEQUENCE</scope>
    <source>
        <strain evidence="2">BICM</strain>
    </source>
</reference>
<dbReference type="PANTHER" id="PTHR38742">
    <property type="entry name" value="PROTEIN GP17"/>
    <property type="match status" value="1"/>
</dbReference>
<accession>A0A8J6BCG7</accession>
<organism evidence="2 3">
    <name type="scientific">Carpediemonas membranifera</name>
    <dbReference type="NCBI Taxonomy" id="201153"/>
    <lineage>
        <taxon>Eukaryota</taxon>
        <taxon>Metamonada</taxon>
        <taxon>Carpediemonas-like organisms</taxon>
        <taxon>Carpediemonas</taxon>
    </lineage>
</organism>
<keyword evidence="1" id="KW-0732">Signal</keyword>
<feature type="signal peptide" evidence="1">
    <location>
        <begin position="1"/>
        <end position="19"/>
    </location>
</feature>
<dbReference type="PANTHER" id="PTHR38742:SF1">
    <property type="entry name" value="SECRETED PROTEIN C"/>
    <property type="match status" value="1"/>
</dbReference>
<dbReference type="PROSITE" id="PS51257">
    <property type="entry name" value="PROKAR_LIPOPROTEIN"/>
    <property type="match status" value="1"/>
</dbReference>
<protein>
    <submittedName>
        <fullName evidence="2">Uncharacterized protein</fullName>
    </submittedName>
</protein>
<dbReference type="Proteomes" id="UP000717585">
    <property type="component" value="Unassembled WGS sequence"/>
</dbReference>